<evidence type="ECO:0000256" key="3">
    <source>
        <dbReference type="ARBA" id="ARBA00022691"/>
    </source>
</evidence>
<evidence type="ECO:0000256" key="1">
    <source>
        <dbReference type="ARBA" id="ARBA00022603"/>
    </source>
</evidence>
<dbReference type="EMBL" id="QKSB01000007">
    <property type="protein sequence ID" value="PZE16523.1"/>
    <property type="molecule type" value="Genomic_DNA"/>
</dbReference>
<dbReference type="PANTHER" id="PTHR43167:SF1">
    <property type="entry name" value="PUTATIVE (AFU_ORTHOLOGUE AFUA_6G01830)-RELATED"/>
    <property type="match status" value="1"/>
</dbReference>
<evidence type="ECO:0000313" key="5">
    <source>
        <dbReference type="Proteomes" id="UP000249248"/>
    </source>
</evidence>
<comment type="caution">
    <text evidence="4">The sequence shown here is derived from an EMBL/GenBank/DDBJ whole genome shotgun (WGS) entry which is preliminary data.</text>
</comment>
<evidence type="ECO:0008006" key="6">
    <source>
        <dbReference type="Google" id="ProtNLM"/>
    </source>
</evidence>
<dbReference type="SUPFAM" id="SSF53335">
    <property type="entry name" value="S-adenosyl-L-methionine-dependent methyltransferases"/>
    <property type="match status" value="1"/>
</dbReference>
<dbReference type="OrthoDB" id="9799672at2"/>
<protein>
    <recommendedName>
        <fullName evidence="6">Methyltransferase</fullName>
    </recommendedName>
</protein>
<gene>
    <name evidence="4" type="ORF">DNU06_11740</name>
</gene>
<keyword evidence="5" id="KW-1185">Reference proteome</keyword>
<reference evidence="4 5" key="1">
    <citation type="submission" date="2018-06" db="EMBL/GenBank/DDBJ databases">
        <title>The draft genome sequence of Crocinitomix sp. SM1701.</title>
        <authorList>
            <person name="Zhang X."/>
        </authorList>
    </citation>
    <scope>NUCLEOTIDE SEQUENCE [LARGE SCALE GENOMIC DNA]</scope>
    <source>
        <strain evidence="4 5">SM1701</strain>
    </source>
</reference>
<keyword evidence="3" id="KW-0949">S-adenosyl-L-methionine</keyword>
<dbReference type="GO" id="GO:0032259">
    <property type="term" value="P:methylation"/>
    <property type="evidence" value="ECO:0007669"/>
    <property type="project" value="UniProtKB-KW"/>
</dbReference>
<dbReference type="GO" id="GO:0008171">
    <property type="term" value="F:O-methyltransferase activity"/>
    <property type="evidence" value="ECO:0007669"/>
    <property type="project" value="InterPro"/>
</dbReference>
<dbReference type="RefSeq" id="WP_111063539.1">
    <property type="nucleotide sequence ID" value="NZ_JBHUCU010000017.1"/>
</dbReference>
<evidence type="ECO:0000313" key="4">
    <source>
        <dbReference type="EMBL" id="PZE16523.1"/>
    </source>
</evidence>
<proteinExistence type="predicted"/>
<keyword evidence="2" id="KW-0808">Transferase</keyword>
<name>A0A2W1NBR1_9FLAO</name>
<accession>A0A2W1NBR1</accession>
<dbReference type="InterPro" id="IPR002935">
    <property type="entry name" value="SAM_O-MeTrfase"/>
</dbReference>
<dbReference type="PANTHER" id="PTHR43167">
    <property type="entry name" value="PUTATIVE (AFU_ORTHOLOGUE AFUA_6G01830)-RELATED"/>
    <property type="match status" value="1"/>
</dbReference>
<organism evidence="4 5">
    <name type="scientific">Putridiphycobacter roseus</name>
    <dbReference type="NCBI Taxonomy" id="2219161"/>
    <lineage>
        <taxon>Bacteria</taxon>
        <taxon>Pseudomonadati</taxon>
        <taxon>Bacteroidota</taxon>
        <taxon>Flavobacteriia</taxon>
        <taxon>Flavobacteriales</taxon>
        <taxon>Crocinitomicaceae</taxon>
        <taxon>Putridiphycobacter</taxon>
    </lineage>
</organism>
<dbReference type="Gene3D" id="3.40.50.150">
    <property type="entry name" value="Vaccinia Virus protein VP39"/>
    <property type="match status" value="1"/>
</dbReference>
<keyword evidence="1" id="KW-0489">Methyltransferase</keyword>
<dbReference type="AlphaFoldDB" id="A0A2W1NBR1"/>
<dbReference type="InterPro" id="IPR029063">
    <property type="entry name" value="SAM-dependent_MTases_sf"/>
</dbReference>
<dbReference type="Proteomes" id="UP000249248">
    <property type="component" value="Unassembled WGS sequence"/>
</dbReference>
<dbReference type="CDD" id="cd02440">
    <property type="entry name" value="AdoMet_MTases"/>
    <property type="match status" value="1"/>
</dbReference>
<evidence type="ECO:0000256" key="2">
    <source>
        <dbReference type="ARBA" id="ARBA00022679"/>
    </source>
</evidence>
<dbReference type="Pfam" id="PF01596">
    <property type="entry name" value="Methyltransf_3"/>
    <property type="match status" value="1"/>
</dbReference>
<dbReference type="PROSITE" id="PS51682">
    <property type="entry name" value="SAM_OMT_I"/>
    <property type="match status" value="1"/>
</dbReference>
<sequence>MISSKTEQIDTTIRALYKHARFDKLKIMKGLAKSMSRSMQPSDFEDAYLSINQEQGEYLTDLIVNQKFKNIIEFGTSFGISTLFLARGAMKTNGKIITTELLASKAEQAILNFKKAGVSDLIEVRTGDAMETLKKHNNPIDLLLLDGWKNLYLPLFKMLEPNFTKETNIYVDNADMPESKTFLKNINPGKYKITSLFGGKAMLITIKKQGAHLPLIKQSNLK</sequence>